<feature type="region of interest" description="Disordered" evidence="1">
    <location>
        <begin position="168"/>
        <end position="204"/>
    </location>
</feature>
<feature type="compositionally biased region" description="Polar residues" evidence="1">
    <location>
        <begin position="171"/>
        <end position="192"/>
    </location>
</feature>
<feature type="transmembrane region" description="Helical" evidence="2">
    <location>
        <begin position="94"/>
        <end position="119"/>
    </location>
</feature>
<accession>A0A318SNF2</accession>
<dbReference type="InterPro" id="IPR052948">
    <property type="entry name" value="Low_temp-induced_all0457"/>
</dbReference>
<keyword evidence="2" id="KW-0472">Membrane</keyword>
<dbReference type="PANTHER" id="PTHR36109:SF2">
    <property type="entry name" value="MEMBRANE PROTEIN"/>
    <property type="match status" value="1"/>
</dbReference>
<proteinExistence type="predicted"/>
<keyword evidence="4" id="KW-1185">Reference proteome</keyword>
<dbReference type="AlphaFoldDB" id="A0A318SNF2"/>
<protein>
    <recommendedName>
        <fullName evidence="5">Heat induced stress protein YflT</fullName>
    </recommendedName>
</protein>
<keyword evidence="2" id="KW-1133">Transmembrane helix</keyword>
<dbReference type="Proteomes" id="UP000248326">
    <property type="component" value="Unassembled WGS sequence"/>
</dbReference>
<organism evidence="3 4">
    <name type="scientific">Deinococcus yavapaiensis KR-236</name>
    <dbReference type="NCBI Taxonomy" id="694435"/>
    <lineage>
        <taxon>Bacteria</taxon>
        <taxon>Thermotogati</taxon>
        <taxon>Deinococcota</taxon>
        <taxon>Deinococci</taxon>
        <taxon>Deinococcales</taxon>
        <taxon>Deinococcaceae</taxon>
        <taxon>Deinococcus</taxon>
    </lineage>
</organism>
<evidence type="ECO:0008006" key="5">
    <source>
        <dbReference type="Google" id="ProtNLM"/>
    </source>
</evidence>
<evidence type="ECO:0000313" key="3">
    <source>
        <dbReference type="EMBL" id="PYE56432.1"/>
    </source>
</evidence>
<comment type="caution">
    <text evidence="3">The sequence shown here is derived from an EMBL/GenBank/DDBJ whole genome shotgun (WGS) entry which is preliminary data.</text>
</comment>
<reference evidence="3 4" key="1">
    <citation type="submission" date="2018-06" db="EMBL/GenBank/DDBJ databases">
        <title>Genomic Encyclopedia of Type Strains, Phase IV (KMG-IV): sequencing the most valuable type-strain genomes for metagenomic binning, comparative biology and taxonomic classification.</title>
        <authorList>
            <person name="Goeker M."/>
        </authorList>
    </citation>
    <scope>NUCLEOTIDE SEQUENCE [LARGE SCALE GENOMIC DNA]</scope>
    <source>
        <strain evidence="3 4">DSM 18048</strain>
    </source>
</reference>
<evidence type="ECO:0000313" key="4">
    <source>
        <dbReference type="Proteomes" id="UP000248326"/>
    </source>
</evidence>
<gene>
    <name evidence="3" type="ORF">DES52_101236</name>
</gene>
<evidence type="ECO:0000256" key="2">
    <source>
        <dbReference type="SAM" id="Phobius"/>
    </source>
</evidence>
<name>A0A318SNF2_9DEIO</name>
<dbReference type="RefSeq" id="WP_110884927.1">
    <property type="nucleotide sequence ID" value="NZ_QJSX01000001.1"/>
</dbReference>
<evidence type="ECO:0000256" key="1">
    <source>
        <dbReference type="SAM" id="MobiDB-lite"/>
    </source>
</evidence>
<keyword evidence="2" id="KW-0812">Transmembrane</keyword>
<dbReference type="PANTHER" id="PTHR36109">
    <property type="entry name" value="MEMBRANE PROTEIN-RELATED"/>
    <property type="match status" value="1"/>
</dbReference>
<feature type="compositionally biased region" description="Basic and acidic residues" evidence="1">
    <location>
        <begin position="193"/>
        <end position="204"/>
    </location>
</feature>
<dbReference type="OrthoDB" id="69417at2"/>
<feature type="transmembrane region" description="Helical" evidence="2">
    <location>
        <begin position="67"/>
        <end position="88"/>
    </location>
</feature>
<sequence length="204" mass="21213">MENVVALFNEPTQARNALQTLLQRGFSRDRLAFSLLDPVAQEELAAETGVSHEEGAPAGSGAVLRGIGLGALAGVGLAIPAWILMLVIPEARPLASGGLLGVMFGALGGGSLGGLFGALSGGDHGDYVKLLERFGVPERIAASYYDALKAGKVMVIVRDADEEYAEEATRILQQAGATDSEGGTSDNEGQLSTEREVHGGPRRR</sequence>
<dbReference type="EMBL" id="QJSX01000001">
    <property type="protein sequence ID" value="PYE56432.1"/>
    <property type="molecule type" value="Genomic_DNA"/>
</dbReference>